<dbReference type="EMBL" id="CP018155">
    <property type="protein sequence ID" value="APG64379.1"/>
    <property type="molecule type" value="Genomic_DNA"/>
</dbReference>
<keyword evidence="2" id="KW-1185">Reference proteome</keyword>
<dbReference type="OrthoDB" id="9824382at2"/>
<dbReference type="AlphaFoldDB" id="A0A1L3JGY6"/>
<accession>A0A1L3JGY6</accession>
<evidence type="ECO:0000313" key="2">
    <source>
        <dbReference type="Proteomes" id="UP000181898"/>
    </source>
</evidence>
<dbReference type="KEGG" id="ten:LPB136_02905"/>
<protein>
    <submittedName>
        <fullName evidence="1">Uncharacterized protein</fullName>
    </submittedName>
</protein>
<gene>
    <name evidence="1" type="ORF">LPB136_02905</name>
</gene>
<dbReference type="STRING" id="1850252.LPB136_02905"/>
<sequence>MGLLSYLKKQVIGKEGIEVLNRFPKWSKEINEHSYKKVKLVTENRKLDIEGQYLRKFINENNLLPFLDEKYIHTGANGYKSLIWYGPGLPTERFYSVNSVFLTFEKLELTNKQKNILNKFGALNPNEFKTGVYVNRKELSEIITEFGGIKKKNLDEFELIGLFGSSFLKDLIRQYNETEIISDDSFNSEDEEIQESYSNGIRYISIWSFKRINGISPNSNEDNYINSEDIFDKYPSLETIKIKIENNKFEYVLGYPEKILTAFFNV</sequence>
<proteinExistence type="predicted"/>
<evidence type="ECO:0000313" key="1">
    <source>
        <dbReference type="EMBL" id="APG64379.1"/>
    </source>
</evidence>
<name>A0A1L3JGY6_9FLAO</name>
<reference evidence="1 2" key="1">
    <citation type="submission" date="2016-11" db="EMBL/GenBank/DDBJ databases">
        <title>Tenacibaculum sp. LPB0136, isolated from marine environment.</title>
        <authorList>
            <person name="Kim E."/>
            <person name="Yi H."/>
        </authorList>
    </citation>
    <scope>NUCLEOTIDE SEQUENCE [LARGE SCALE GENOMIC DNA]</scope>
    <source>
        <strain evidence="1 2">LPB0136</strain>
    </source>
</reference>
<dbReference type="Proteomes" id="UP000181898">
    <property type="component" value="Chromosome"/>
</dbReference>
<dbReference type="RefSeq" id="WP_072554705.1">
    <property type="nucleotide sequence ID" value="NZ_CP018155.1"/>
</dbReference>
<organism evidence="1 2">
    <name type="scientific">Tenacibaculum todarodis</name>
    <dbReference type="NCBI Taxonomy" id="1850252"/>
    <lineage>
        <taxon>Bacteria</taxon>
        <taxon>Pseudomonadati</taxon>
        <taxon>Bacteroidota</taxon>
        <taxon>Flavobacteriia</taxon>
        <taxon>Flavobacteriales</taxon>
        <taxon>Flavobacteriaceae</taxon>
        <taxon>Tenacibaculum</taxon>
    </lineage>
</organism>